<evidence type="ECO:0000313" key="1">
    <source>
        <dbReference type="Proteomes" id="UP000046393"/>
    </source>
</evidence>
<proteinExistence type="predicted"/>
<organism evidence="1 2">
    <name type="scientific">Syphacia muris</name>
    <dbReference type="NCBI Taxonomy" id="451379"/>
    <lineage>
        <taxon>Eukaryota</taxon>
        <taxon>Metazoa</taxon>
        <taxon>Ecdysozoa</taxon>
        <taxon>Nematoda</taxon>
        <taxon>Chromadorea</taxon>
        <taxon>Rhabditida</taxon>
        <taxon>Spirurina</taxon>
        <taxon>Oxyuridomorpha</taxon>
        <taxon>Oxyuroidea</taxon>
        <taxon>Oxyuridae</taxon>
        <taxon>Syphacia</taxon>
    </lineage>
</organism>
<keyword evidence="1" id="KW-1185">Reference proteome</keyword>
<dbReference type="AlphaFoldDB" id="A0A0N5B1J6"/>
<sequence>MSAKMFGCVLLLITAHRSVRVSYRCRMYAMEHVVVVVAAAAAAAAVSASASASASAADDLVRVLFVLL</sequence>
<dbReference type="Proteomes" id="UP000046393">
    <property type="component" value="Unplaced"/>
</dbReference>
<accession>A0A0N5B1J6</accession>
<name>A0A0N5B1J6_9BILA</name>
<protein>
    <submittedName>
        <fullName evidence="2">Secreted peptide</fullName>
    </submittedName>
</protein>
<dbReference type="WBParaSite" id="SMUV_0001116301-mRNA-1">
    <property type="protein sequence ID" value="SMUV_0001116301-mRNA-1"/>
    <property type="gene ID" value="SMUV_0001116301"/>
</dbReference>
<evidence type="ECO:0000313" key="2">
    <source>
        <dbReference type="WBParaSite" id="SMUV_0001116301-mRNA-1"/>
    </source>
</evidence>
<reference evidence="2" key="1">
    <citation type="submission" date="2017-02" db="UniProtKB">
        <authorList>
            <consortium name="WormBaseParasite"/>
        </authorList>
    </citation>
    <scope>IDENTIFICATION</scope>
</reference>